<evidence type="ECO:0000313" key="4">
    <source>
        <dbReference type="Proteomes" id="UP001500902"/>
    </source>
</evidence>
<keyword evidence="4" id="KW-1185">Reference proteome</keyword>
<evidence type="ECO:0000259" key="2">
    <source>
        <dbReference type="PROSITE" id="PS51736"/>
    </source>
</evidence>
<feature type="domain" description="Resolvase/invertase-type recombinase catalytic" evidence="2">
    <location>
        <begin position="1"/>
        <end position="50"/>
    </location>
</feature>
<feature type="region of interest" description="Disordered" evidence="1">
    <location>
        <begin position="51"/>
        <end position="76"/>
    </location>
</feature>
<protein>
    <recommendedName>
        <fullName evidence="2">Resolvase/invertase-type recombinase catalytic domain-containing protein</fullName>
    </recommendedName>
</protein>
<name>A0ABP7EE85_9ACTN</name>
<dbReference type="Proteomes" id="UP001500902">
    <property type="component" value="Unassembled WGS sequence"/>
</dbReference>
<dbReference type="Gene3D" id="3.40.50.1390">
    <property type="entry name" value="Resolvase, N-terminal catalytic domain"/>
    <property type="match status" value="1"/>
</dbReference>
<proteinExistence type="predicted"/>
<dbReference type="PROSITE" id="PS51736">
    <property type="entry name" value="RECOMBINASES_3"/>
    <property type="match status" value="1"/>
</dbReference>
<sequence length="137" mass="15791">MKIISLTENFDFDTIEGRFMFTVLAAASEYELELRAERQAEGIEAAKRREADGVMLPGKKRTGADPPSLALPNWPPVPLGRRRRLCHRSRPHLQDRQIYRLHRTRRPLTSSYLNPRPVSASGPPHIAHSRHQHDWLL</sequence>
<accession>A0ABP7EE85</accession>
<dbReference type="SUPFAM" id="SSF53041">
    <property type="entry name" value="Resolvase-like"/>
    <property type="match status" value="1"/>
</dbReference>
<dbReference type="InterPro" id="IPR006119">
    <property type="entry name" value="Resolv_N"/>
</dbReference>
<dbReference type="EMBL" id="BAAAZP010000237">
    <property type="protein sequence ID" value="GAA3716996.1"/>
    <property type="molecule type" value="Genomic_DNA"/>
</dbReference>
<dbReference type="Pfam" id="PF00239">
    <property type="entry name" value="Resolvase"/>
    <property type="match status" value="1"/>
</dbReference>
<gene>
    <name evidence="3" type="ORF">GCM10022224_098310</name>
</gene>
<feature type="region of interest" description="Disordered" evidence="1">
    <location>
        <begin position="109"/>
        <end position="137"/>
    </location>
</feature>
<reference evidence="4" key="1">
    <citation type="journal article" date="2019" name="Int. J. Syst. Evol. Microbiol.">
        <title>The Global Catalogue of Microorganisms (GCM) 10K type strain sequencing project: providing services to taxonomists for standard genome sequencing and annotation.</title>
        <authorList>
            <consortium name="The Broad Institute Genomics Platform"/>
            <consortium name="The Broad Institute Genome Sequencing Center for Infectious Disease"/>
            <person name="Wu L."/>
            <person name="Ma J."/>
        </authorList>
    </citation>
    <scope>NUCLEOTIDE SEQUENCE [LARGE SCALE GENOMIC DNA]</scope>
    <source>
        <strain evidence="4">JCM 16904</strain>
    </source>
</reference>
<organism evidence="3 4">
    <name type="scientific">Nonomuraea antimicrobica</name>
    <dbReference type="NCBI Taxonomy" id="561173"/>
    <lineage>
        <taxon>Bacteria</taxon>
        <taxon>Bacillati</taxon>
        <taxon>Actinomycetota</taxon>
        <taxon>Actinomycetes</taxon>
        <taxon>Streptosporangiales</taxon>
        <taxon>Streptosporangiaceae</taxon>
        <taxon>Nonomuraea</taxon>
    </lineage>
</organism>
<dbReference type="InterPro" id="IPR036162">
    <property type="entry name" value="Resolvase-like_N_sf"/>
</dbReference>
<evidence type="ECO:0000313" key="3">
    <source>
        <dbReference type="EMBL" id="GAA3716996.1"/>
    </source>
</evidence>
<comment type="caution">
    <text evidence="3">The sequence shown here is derived from an EMBL/GenBank/DDBJ whole genome shotgun (WGS) entry which is preliminary data.</text>
</comment>
<evidence type="ECO:0000256" key="1">
    <source>
        <dbReference type="SAM" id="MobiDB-lite"/>
    </source>
</evidence>